<dbReference type="Gene3D" id="1.20.1280.140">
    <property type="match status" value="1"/>
</dbReference>
<proteinExistence type="predicted"/>
<evidence type="ECO:0000313" key="2">
    <source>
        <dbReference type="EMBL" id="KAF2403321.1"/>
    </source>
</evidence>
<evidence type="ECO:0008006" key="4">
    <source>
        <dbReference type="Google" id="ProtNLM"/>
    </source>
</evidence>
<organism evidence="2 3">
    <name type="scientific">Trichodelitschia bisporula</name>
    <dbReference type="NCBI Taxonomy" id="703511"/>
    <lineage>
        <taxon>Eukaryota</taxon>
        <taxon>Fungi</taxon>
        <taxon>Dikarya</taxon>
        <taxon>Ascomycota</taxon>
        <taxon>Pezizomycotina</taxon>
        <taxon>Dothideomycetes</taxon>
        <taxon>Dothideomycetes incertae sedis</taxon>
        <taxon>Phaeotrichales</taxon>
        <taxon>Phaeotrichaceae</taxon>
        <taxon>Trichodelitschia</taxon>
    </lineage>
</organism>
<reference evidence="2" key="1">
    <citation type="journal article" date="2020" name="Stud. Mycol.">
        <title>101 Dothideomycetes genomes: a test case for predicting lifestyles and emergence of pathogens.</title>
        <authorList>
            <person name="Haridas S."/>
            <person name="Albert R."/>
            <person name="Binder M."/>
            <person name="Bloem J."/>
            <person name="Labutti K."/>
            <person name="Salamov A."/>
            <person name="Andreopoulos B."/>
            <person name="Baker S."/>
            <person name="Barry K."/>
            <person name="Bills G."/>
            <person name="Bluhm B."/>
            <person name="Cannon C."/>
            <person name="Castanera R."/>
            <person name="Culley D."/>
            <person name="Daum C."/>
            <person name="Ezra D."/>
            <person name="Gonzalez J."/>
            <person name="Henrissat B."/>
            <person name="Kuo A."/>
            <person name="Liang C."/>
            <person name="Lipzen A."/>
            <person name="Lutzoni F."/>
            <person name="Magnuson J."/>
            <person name="Mondo S."/>
            <person name="Nolan M."/>
            <person name="Ohm R."/>
            <person name="Pangilinan J."/>
            <person name="Park H.-J."/>
            <person name="Ramirez L."/>
            <person name="Alfaro M."/>
            <person name="Sun H."/>
            <person name="Tritt A."/>
            <person name="Yoshinaga Y."/>
            <person name="Zwiers L.-H."/>
            <person name="Turgeon B."/>
            <person name="Goodwin S."/>
            <person name="Spatafora J."/>
            <person name="Crous P."/>
            <person name="Grigoriev I."/>
        </authorList>
    </citation>
    <scope>NUCLEOTIDE SEQUENCE</scope>
    <source>
        <strain evidence="2">CBS 262.69</strain>
    </source>
</reference>
<feature type="signal peptide" evidence="1">
    <location>
        <begin position="1"/>
        <end position="17"/>
    </location>
</feature>
<gene>
    <name evidence="2" type="ORF">EJ06DRAFT_272416</name>
</gene>
<keyword evidence="1" id="KW-0732">Signal</keyword>
<keyword evidence="3" id="KW-1185">Reference proteome</keyword>
<sequence>MQIHFLLLFTLAASILAAPLAAPQWGAQQTVAVEDAIRRAGNALASLDTFFRQTRPSASEAGAFVNQALNLQARVVDELRAGTREVKLGGAINAAEAAKLADWVDALSNLYESAMRGWTNAKASVRSSGRKNMVLTSLLDLQDATNNLNDAVTAKLPSGLITATVGRRSKQRQAGAVDEAIKQMKTA</sequence>
<evidence type="ECO:0000313" key="3">
    <source>
        <dbReference type="Proteomes" id="UP000799640"/>
    </source>
</evidence>
<evidence type="ECO:0000256" key="1">
    <source>
        <dbReference type="SAM" id="SignalP"/>
    </source>
</evidence>
<dbReference type="EMBL" id="ML996689">
    <property type="protein sequence ID" value="KAF2403321.1"/>
    <property type="molecule type" value="Genomic_DNA"/>
</dbReference>
<dbReference type="Proteomes" id="UP000799640">
    <property type="component" value="Unassembled WGS sequence"/>
</dbReference>
<protein>
    <recommendedName>
        <fullName evidence="4">Cell wall protein</fullName>
    </recommendedName>
</protein>
<dbReference type="InterPro" id="IPR021054">
    <property type="entry name" value="Cell_wall_mannoprotein_1"/>
</dbReference>
<dbReference type="Pfam" id="PF12296">
    <property type="entry name" value="HsbA"/>
    <property type="match status" value="1"/>
</dbReference>
<dbReference type="AlphaFoldDB" id="A0A6G1I563"/>
<feature type="chain" id="PRO_5026002465" description="Cell wall protein" evidence="1">
    <location>
        <begin position="18"/>
        <end position="187"/>
    </location>
</feature>
<accession>A0A6G1I563</accession>
<name>A0A6G1I563_9PEZI</name>